<reference evidence="2 3" key="1">
    <citation type="submission" date="2017-10" db="EMBL/GenBank/DDBJ databases">
        <title>Sequencing the genomes of 1000 actinobacteria strains.</title>
        <authorList>
            <person name="Klenk H.-P."/>
        </authorList>
    </citation>
    <scope>NUCLEOTIDE SEQUENCE [LARGE SCALE GENOMIC DNA]</scope>
    <source>
        <strain evidence="2 3">DSM 15597</strain>
    </source>
</reference>
<dbReference type="EMBL" id="PDJC01000001">
    <property type="protein sequence ID" value="PFG17394.1"/>
    <property type="molecule type" value="Genomic_DNA"/>
</dbReference>
<organism evidence="2 3">
    <name type="scientific">Propionicimonas paludicola</name>
    <dbReference type="NCBI Taxonomy" id="185243"/>
    <lineage>
        <taxon>Bacteria</taxon>
        <taxon>Bacillati</taxon>
        <taxon>Actinomycetota</taxon>
        <taxon>Actinomycetes</taxon>
        <taxon>Propionibacteriales</taxon>
        <taxon>Nocardioidaceae</taxon>
        <taxon>Propionicimonas</taxon>
    </lineage>
</organism>
<evidence type="ECO:0000313" key="3">
    <source>
        <dbReference type="Proteomes" id="UP000226079"/>
    </source>
</evidence>
<evidence type="ECO:0008006" key="4">
    <source>
        <dbReference type="Google" id="ProtNLM"/>
    </source>
</evidence>
<feature type="transmembrane region" description="Helical" evidence="1">
    <location>
        <begin position="344"/>
        <end position="363"/>
    </location>
</feature>
<evidence type="ECO:0000256" key="1">
    <source>
        <dbReference type="SAM" id="Phobius"/>
    </source>
</evidence>
<keyword evidence="1" id="KW-1133">Transmembrane helix</keyword>
<dbReference type="OrthoDB" id="151635at2"/>
<comment type="caution">
    <text evidence="2">The sequence shown here is derived from an EMBL/GenBank/DDBJ whole genome shotgun (WGS) entry which is preliminary data.</text>
</comment>
<accession>A0A2A9CSJ2</accession>
<feature type="transmembrane region" description="Helical" evidence="1">
    <location>
        <begin position="315"/>
        <end position="337"/>
    </location>
</feature>
<feature type="transmembrane region" description="Helical" evidence="1">
    <location>
        <begin position="190"/>
        <end position="208"/>
    </location>
</feature>
<feature type="transmembrane region" description="Helical" evidence="1">
    <location>
        <begin position="165"/>
        <end position="183"/>
    </location>
</feature>
<evidence type="ECO:0000313" key="2">
    <source>
        <dbReference type="EMBL" id="PFG17394.1"/>
    </source>
</evidence>
<keyword evidence="3" id="KW-1185">Reference proteome</keyword>
<name>A0A2A9CSJ2_9ACTN</name>
<feature type="transmembrane region" description="Helical" evidence="1">
    <location>
        <begin position="139"/>
        <end position="159"/>
    </location>
</feature>
<dbReference type="Proteomes" id="UP000226079">
    <property type="component" value="Unassembled WGS sequence"/>
</dbReference>
<feature type="transmembrane region" description="Helical" evidence="1">
    <location>
        <begin position="259"/>
        <end position="282"/>
    </location>
</feature>
<sequence length="422" mass="45854">MIGSESTMTTNAADRLLEQAGVAIRRQLRRVDPLVRWLASWPWWLQVGAIWLLGRLFTAWLFVIVANRQDSTPWSSAQPGYLEYSNGWDAGFFREIYQNGYPAVLPRDAAGLVDNNPWAFLPGYPFLVRGVSAITGLDWLVAAPMVSLLASLGFFLLAYRLFTPRFGHSTALVALAALSFAPASAIFQIPYSESVALVLVAAILLAWSRERYLLSIPLVLLAGLTRPLAAPLALASLLLIVSAWWQWRNGVRLSRGRWVSLAALAVVSVAAIGLWPAIAAAVTGVPNAYLLTEAAWHGGESQFPFKLYVRSMVTYFGPIVGVVVGIVAALVVIRALLARAVMSLGVVMWTWVLSCVAYLAVVVPVNTSLIRLLAPAFPLALAAAGASRSRAYRGLLLLGAAISQVVWMVFVWRWTGSNVQAP</sequence>
<keyword evidence="1" id="KW-0472">Membrane</keyword>
<proteinExistence type="predicted"/>
<feature type="transmembrane region" description="Helical" evidence="1">
    <location>
        <begin position="394"/>
        <end position="414"/>
    </location>
</feature>
<feature type="transmembrane region" description="Helical" evidence="1">
    <location>
        <begin position="228"/>
        <end position="247"/>
    </location>
</feature>
<feature type="transmembrane region" description="Helical" evidence="1">
    <location>
        <begin position="369"/>
        <end position="387"/>
    </location>
</feature>
<gene>
    <name evidence="2" type="ORF">ATK74_1962</name>
</gene>
<dbReference type="RefSeq" id="WP_143483621.1">
    <property type="nucleotide sequence ID" value="NZ_PDJC01000001.1"/>
</dbReference>
<keyword evidence="1" id="KW-0812">Transmembrane</keyword>
<feature type="transmembrane region" description="Helical" evidence="1">
    <location>
        <begin position="43"/>
        <end position="66"/>
    </location>
</feature>
<protein>
    <recommendedName>
        <fullName evidence="4">Dolichyl-phosphate-mannose-protein mannosyltransferase</fullName>
    </recommendedName>
</protein>
<dbReference type="AlphaFoldDB" id="A0A2A9CSJ2"/>